<dbReference type="SUPFAM" id="SSF53850">
    <property type="entry name" value="Periplasmic binding protein-like II"/>
    <property type="match status" value="1"/>
</dbReference>
<dbReference type="RefSeq" id="WP_130451425.1">
    <property type="nucleotide sequence ID" value="NZ_SHLA01000001.1"/>
</dbReference>
<evidence type="ECO:0000313" key="3">
    <source>
        <dbReference type="EMBL" id="RZU62915.1"/>
    </source>
</evidence>
<evidence type="ECO:0000259" key="2">
    <source>
        <dbReference type="Pfam" id="PF04069"/>
    </source>
</evidence>
<accession>A0A4Q8AGN4</accession>
<name>A0A4Q8AGN4_9MICC</name>
<keyword evidence="4" id="KW-1185">Reference proteome</keyword>
<dbReference type="Proteomes" id="UP000292685">
    <property type="component" value="Unassembled WGS sequence"/>
</dbReference>
<reference evidence="3 4" key="1">
    <citation type="submission" date="2019-02" db="EMBL/GenBank/DDBJ databases">
        <title>Sequencing the genomes of 1000 actinobacteria strains.</title>
        <authorList>
            <person name="Klenk H.-P."/>
        </authorList>
    </citation>
    <scope>NUCLEOTIDE SEQUENCE [LARGE SCALE GENOMIC DNA]</scope>
    <source>
        <strain evidence="3 4">DSM 17364</strain>
    </source>
</reference>
<dbReference type="Gene3D" id="3.40.190.10">
    <property type="entry name" value="Periplasmic binding protein-like II"/>
    <property type="match status" value="1"/>
</dbReference>
<dbReference type="OrthoDB" id="9781705at2"/>
<comment type="caution">
    <text evidence="3">The sequence shown here is derived from an EMBL/GenBank/DDBJ whole genome shotgun (WGS) entry which is preliminary data.</text>
</comment>
<gene>
    <name evidence="3" type="ORF">EV380_2520</name>
</gene>
<dbReference type="InterPro" id="IPR007210">
    <property type="entry name" value="ABC_Gly_betaine_transp_sub-bd"/>
</dbReference>
<evidence type="ECO:0000256" key="1">
    <source>
        <dbReference type="SAM" id="SignalP"/>
    </source>
</evidence>
<keyword evidence="1" id="KW-0732">Signal</keyword>
<sequence length="302" mass="31936">MRTKTLFTALAATAALALTACGGGDPLASDGDTSRDSDAVIVGSADFSESQLLATIYSHALQNAGIAVDEKLNIGSREVYMEALRDGSIDLLPEYNGYLLGELDADAEADNRDTIRTQLETLLAPEGIVVLDEAEAENTDVLVVTPDVAADHDLVTISDLQPIAGELVLAGPAEWKTRFVGLPGLEEVYGLEFKEFKVLDAGGTLTLSALQNGQAQVGDMFSSDPAIEENGLVGLEDDKGLFLPANIVPVIREASATDEVKDVLNGIAAELTTDDLMAMNRQISEGDDIGRIADEWLEAKGL</sequence>
<evidence type="ECO:0000313" key="4">
    <source>
        <dbReference type="Proteomes" id="UP000292685"/>
    </source>
</evidence>
<protein>
    <submittedName>
        <fullName evidence="3">Osmoprotectant transport system substrate-binding protein</fullName>
    </submittedName>
</protein>
<proteinExistence type="predicted"/>
<organism evidence="3 4">
    <name type="scientific">Zhihengliuella halotolerans</name>
    <dbReference type="NCBI Taxonomy" id="370736"/>
    <lineage>
        <taxon>Bacteria</taxon>
        <taxon>Bacillati</taxon>
        <taxon>Actinomycetota</taxon>
        <taxon>Actinomycetes</taxon>
        <taxon>Micrococcales</taxon>
        <taxon>Micrococcaceae</taxon>
        <taxon>Zhihengliuella</taxon>
    </lineage>
</organism>
<dbReference type="AlphaFoldDB" id="A0A4Q8AGN4"/>
<feature type="chain" id="PRO_5039568923" evidence="1">
    <location>
        <begin position="21"/>
        <end position="302"/>
    </location>
</feature>
<feature type="domain" description="ABC-type glycine betaine transport system substrate-binding" evidence="2">
    <location>
        <begin position="39"/>
        <end position="298"/>
    </location>
</feature>
<dbReference type="GO" id="GO:0022857">
    <property type="term" value="F:transmembrane transporter activity"/>
    <property type="evidence" value="ECO:0007669"/>
    <property type="project" value="InterPro"/>
</dbReference>
<dbReference type="CDD" id="cd13606">
    <property type="entry name" value="PBP2_ProX_like"/>
    <property type="match status" value="1"/>
</dbReference>
<dbReference type="EMBL" id="SHLA01000001">
    <property type="protein sequence ID" value="RZU62915.1"/>
    <property type="molecule type" value="Genomic_DNA"/>
</dbReference>
<dbReference type="Pfam" id="PF04069">
    <property type="entry name" value="OpuAC"/>
    <property type="match status" value="1"/>
</dbReference>
<dbReference type="Gene3D" id="3.40.190.120">
    <property type="entry name" value="Osmoprotection protein (prox), domain 2"/>
    <property type="match status" value="1"/>
</dbReference>
<dbReference type="GO" id="GO:0043190">
    <property type="term" value="C:ATP-binding cassette (ABC) transporter complex"/>
    <property type="evidence" value="ECO:0007669"/>
    <property type="project" value="InterPro"/>
</dbReference>
<feature type="signal peptide" evidence="1">
    <location>
        <begin position="1"/>
        <end position="20"/>
    </location>
</feature>
<dbReference type="PROSITE" id="PS51257">
    <property type="entry name" value="PROKAR_LIPOPROTEIN"/>
    <property type="match status" value="1"/>
</dbReference>